<name>A0ACC2W479_9TREE</name>
<evidence type="ECO:0000313" key="1">
    <source>
        <dbReference type="EMBL" id="KAJ9105641.1"/>
    </source>
</evidence>
<keyword evidence="2" id="KW-1185">Reference proteome</keyword>
<reference evidence="1" key="1">
    <citation type="submission" date="2023-04" db="EMBL/GenBank/DDBJ databases">
        <title>Draft Genome sequencing of Naganishia species isolated from polar environments using Oxford Nanopore Technology.</title>
        <authorList>
            <person name="Leo P."/>
            <person name="Venkateswaran K."/>
        </authorList>
    </citation>
    <scope>NUCLEOTIDE SEQUENCE</scope>
    <source>
        <strain evidence="1">MNA-CCFEE 5262</strain>
    </source>
</reference>
<gene>
    <name evidence="1" type="ORF">QFC20_004321</name>
</gene>
<dbReference type="EMBL" id="JASBWS010000048">
    <property type="protein sequence ID" value="KAJ9105641.1"/>
    <property type="molecule type" value="Genomic_DNA"/>
</dbReference>
<comment type="caution">
    <text evidence="1">The sequence shown here is derived from an EMBL/GenBank/DDBJ whole genome shotgun (WGS) entry which is preliminary data.</text>
</comment>
<accession>A0ACC2W479</accession>
<organism evidence="1 2">
    <name type="scientific">Naganishia adeliensis</name>
    <dbReference type="NCBI Taxonomy" id="92952"/>
    <lineage>
        <taxon>Eukaryota</taxon>
        <taxon>Fungi</taxon>
        <taxon>Dikarya</taxon>
        <taxon>Basidiomycota</taxon>
        <taxon>Agaricomycotina</taxon>
        <taxon>Tremellomycetes</taxon>
        <taxon>Filobasidiales</taxon>
        <taxon>Filobasidiaceae</taxon>
        <taxon>Naganishia</taxon>
    </lineage>
</organism>
<evidence type="ECO:0000313" key="2">
    <source>
        <dbReference type="Proteomes" id="UP001230649"/>
    </source>
</evidence>
<dbReference type="Proteomes" id="UP001230649">
    <property type="component" value="Unassembled WGS sequence"/>
</dbReference>
<protein>
    <submittedName>
        <fullName evidence="1">Uncharacterized protein</fullName>
    </submittedName>
</protein>
<sequence>MTAIKSTPVAKTSTPIKHHPYARSQSTASPVLTAMTLPDLANEKKHITISLSDPTLTRYGDAIYDPAFLAIALDPSVSEKEKLKAARGVRNRLSAACSRQKRKELLDGLKDDNERLRGENHVLIDEVKRLRSGASTTTTAPVTAGKDVEEPLKTVSPAPQHAALPSGTIDPTSLSSSAPASQSAHLVLIRELITTNQSLQGTITSLVADRDSWKNKYESLMANISRLGADKSPVDSSDAMDETYVTSPTKSTTSTLVSEYLLDAASSPSADISMDEPSTAASSSPSTPAAILDTTMSPRSVRRVPENPPPSPDEQPHTFHLENVDIWRGKSPAAGVERTSIGDGQTSWPSSAAELWIPSGLGLDLGIDPAPPTTDEAYYLPGYNNLTTLQDEKQSSEGIMQTLFDIGSNVPPLSAISMTEFSIPPFDFTSATSTPVLGSTEEDAGTRVEGEGYDGLTLDHGSGEWDSLEGTLEGGMMGVV</sequence>
<proteinExistence type="predicted"/>